<evidence type="ECO:0000313" key="14">
    <source>
        <dbReference type="Proteomes" id="UP001200430"/>
    </source>
</evidence>
<evidence type="ECO:0000256" key="8">
    <source>
        <dbReference type="ARBA" id="ARBA00022723"/>
    </source>
</evidence>
<feature type="region of interest" description="Regulatory domain" evidence="11">
    <location>
        <begin position="393"/>
        <end position="517"/>
    </location>
</feature>
<comment type="pathway">
    <text evidence="1 11">Amino-acid biosynthesis; L-leucine biosynthesis; L-leucine from 3-methyl-2-oxobutanoate: step 1/4.</text>
</comment>
<dbReference type="HAMAP" id="MF_01025">
    <property type="entry name" value="LeuA_type1"/>
    <property type="match status" value="1"/>
</dbReference>
<dbReference type="PROSITE" id="PS50991">
    <property type="entry name" value="PYR_CT"/>
    <property type="match status" value="1"/>
</dbReference>
<comment type="subunit">
    <text evidence="11">Homodimer.</text>
</comment>
<dbReference type="SUPFAM" id="SSF51569">
    <property type="entry name" value="Aldolase"/>
    <property type="match status" value="1"/>
</dbReference>
<dbReference type="InterPro" id="IPR013785">
    <property type="entry name" value="Aldolase_TIM"/>
</dbReference>
<dbReference type="EC" id="2.3.3.13" evidence="3 11"/>
<evidence type="ECO:0000256" key="9">
    <source>
        <dbReference type="ARBA" id="ARBA00023211"/>
    </source>
</evidence>
<dbReference type="CDD" id="cd07940">
    <property type="entry name" value="DRE_TIM_IPMS"/>
    <property type="match status" value="1"/>
</dbReference>
<evidence type="ECO:0000256" key="5">
    <source>
        <dbReference type="ARBA" id="ARBA00022430"/>
    </source>
</evidence>
<keyword evidence="11" id="KW-0963">Cytoplasm</keyword>
<protein>
    <recommendedName>
        <fullName evidence="4 11">2-isopropylmalate synthase</fullName>
        <ecNumber evidence="3 11">2.3.3.13</ecNumber>
    </recommendedName>
    <alternativeName>
        <fullName evidence="11">Alpha-IPM synthase</fullName>
    </alternativeName>
    <alternativeName>
        <fullName evidence="11">Alpha-isopropylmalate synthase</fullName>
    </alternativeName>
</protein>
<dbReference type="Pfam" id="PF22617">
    <property type="entry name" value="HCS_D2"/>
    <property type="match status" value="1"/>
</dbReference>
<dbReference type="InterPro" id="IPR054691">
    <property type="entry name" value="LeuA/HCS_post-cat"/>
</dbReference>
<feature type="binding site" evidence="11">
    <location>
        <position position="202"/>
    </location>
    <ligand>
        <name>Mn(2+)</name>
        <dbReference type="ChEBI" id="CHEBI:29035"/>
    </ligand>
</feature>
<evidence type="ECO:0000256" key="4">
    <source>
        <dbReference type="ARBA" id="ARBA00018198"/>
    </source>
</evidence>
<dbReference type="InterPro" id="IPR036230">
    <property type="entry name" value="LeuA_allosteric_dom_sf"/>
</dbReference>
<sequence>MKDTVRIFDTTLRDGEQAAGINLNGTEKLQIARQLAALGVDVIEAGFPASSQGDFDSVRSIASEIDGPIIAGLARANEGDIRRAAEAVREASRSRIHTFIATSPIHMEHKLKMSSEEVVKRTTDAVSLAASLVKDVEFSAEDASRSDPEFLMEVFTAAIAAGATTINVPDTVGYATPGEFGDFLSRIMEGTEGSEKAIWSVHVHNDLGLAVANSVEAVRRGARQVECTVNGIGERAGNASLEEIVMALKVRRDVFSVDTAIDTTRLYDTSRMVSRLTGVHLPPNKAIVGDNAFAHEAGIHQHGVLCKRETYEIMHPKDVGAPETKLVMGKHSGHHAFAKELESMGYSLTDQELKRAFSLFKELCDKKEMVTKSDMEALVVDEILSICPDRKFSVKDFAVHSGRGRATAAISLIDGKDEIHDAATGNGPVDASYAAIRRIVGIEPELAAYRIISASEKSDALGEARVTLRHDDMEVQGRGVSTDVIEASIKAYVNGINRLYQTAAARGVEIVRQRQAV</sequence>
<keyword evidence="9 11" id="KW-0464">Manganese</keyword>
<dbReference type="InterPro" id="IPR000891">
    <property type="entry name" value="PYR_CT"/>
</dbReference>
<dbReference type="Gene3D" id="3.20.20.70">
    <property type="entry name" value="Aldolase class I"/>
    <property type="match status" value="1"/>
</dbReference>
<comment type="similarity">
    <text evidence="2 11">Belongs to the alpha-IPM synthase/homocitrate synthase family. LeuA type 1 subfamily.</text>
</comment>
<evidence type="ECO:0000256" key="2">
    <source>
        <dbReference type="ARBA" id="ARBA00009396"/>
    </source>
</evidence>
<keyword evidence="7 11" id="KW-0808">Transferase</keyword>
<dbReference type="Pfam" id="PF08502">
    <property type="entry name" value="LeuA_dimer"/>
    <property type="match status" value="1"/>
</dbReference>
<dbReference type="Pfam" id="PF00682">
    <property type="entry name" value="HMGL-like"/>
    <property type="match status" value="1"/>
</dbReference>
<dbReference type="InterPro" id="IPR050073">
    <property type="entry name" value="2-IPM_HCS-like"/>
</dbReference>
<dbReference type="RefSeq" id="WP_236099309.1">
    <property type="nucleotide sequence ID" value="NZ_JAKGUD010000006.1"/>
</dbReference>
<dbReference type="GO" id="GO:0003852">
    <property type="term" value="F:2-isopropylmalate synthase activity"/>
    <property type="evidence" value="ECO:0007669"/>
    <property type="project" value="UniProtKB-EC"/>
</dbReference>
<organism evidence="13 14">
    <name type="scientific">Dethiosulfovibrio marinus</name>
    <dbReference type="NCBI Taxonomy" id="133532"/>
    <lineage>
        <taxon>Bacteria</taxon>
        <taxon>Thermotogati</taxon>
        <taxon>Synergistota</taxon>
        <taxon>Synergistia</taxon>
        <taxon>Synergistales</taxon>
        <taxon>Dethiosulfovibrionaceae</taxon>
        <taxon>Dethiosulfovibrio</taxon>
    </lineage>
</organism>
<dbReference type="Gene3D" id="3.30.160.270">
    <property type="match status" value="1"/>
</dbReference>
<dbReference type="SMART" id="SM00917">
    <property type="entry name" value="LeuA_dimer"/>
    <property type="match status" value="1"/>
</dbReference>
<dbReference type="SUPFAM" id="SSF110921">
    <property type="entry name" value="2-isopropylmalate synthase LeuA, allosteric (dimerisation) domain"/>
    <property type="match status" value="1"/>
</dbReference>
<name>A0ABS9EPZ9_9BACT</name>
<dbReference type="InterPro" id="IPR013709">
    <property type="entry name" value="2-isopropylmalate_synth_dimer"/>
</dbReference>
<proteinExistence type="inferred from homology"/>
<dbReference type="EMBL" id="JAKGUD010000006">
    <property type="protein sequence ID" value="MCF4142586.1"/>
    <property type="molecule type" value="Genomic_DNA"/>
</dbReference>
<dbReference type="PANTHER" id="PTHR10277">
    <property type="entry name" value="HOMOCITRATE SYNTHASE-RELATED"/>
    <property type="match status" value="1"/>
</dbReference>
<keyword evidence="13" id="KW-0012">Acyltransferase</keyword>
<keyword evidence="6 11" id="KW-0028">Amino-acid biosynthesis</keyword>
<comment type="caution">
    <text evidence="13">The sequence shown here is derived from an EMBL/GenBank/DDBJ whole genome shotgun (WGS) entry which is preliminary data.</text>
</comment>
<accession>A0ABS9EPZ9</accession>
<dbReference type="PROSITE" id="PS00816">
    <property type="entry name" value="AIPM_HOMOCIT_SYNTH_2"/>
    <property type="match status" value="1"/>
</dbReference>
<keyword evidence="5 11" id="KW-0432">Leucine biosynthesis</keyword>
<dbReference type="Gene3D" id="1.10.238.260">
    <property type="match status" value="1"/>
</dbReference>
<gene>
    <name evidence="11" type="primary">leuA</name>
    <name evidence="13" type="ORF">L2W38_07135</name>
</gene>
<feature type="binding site" evidence="11">
    <location>
        <position position="14"/>
    </location>
    <ligand>
        <name>Mn(2+)</name>
        <dbReference type="ChEBI" id="CHEBI:29035"/>
    </ligand>
</feature>
<evidence type="ECO:0000256" key="6">
    <source>
        <dbReference type="ARBA" id="ARBA00022605"/>
    </source>
</evidence>
<evidence type="ECO:0000313" key="13">
    <source>
        <dbReference type="EMBL" id="MCF4142586.1"/>
    </source>
</evidence>
<dbReference type="PANTHER" id="PTHR10277:SF9">
    <property type="entry name" value="2-ISOPROPYLMALATE SYNTHASE 1, CHLOROPLASTIC-RELATED"/>
    <property type="match status" value="1"/>
</dbReference>
<dbReference type="Proteomes" id="UP001200430">
    <property type="component" value="Unassembled WGS sequence"/>
</dbReference>
<evidence type="ECO:0000256" key="7">
    <source>
        <dbReference type="ARBA" id="ARBA00022679"/>
    </source>
</evidence>
<feature type="domain" description="Pyruvate carboxyltransferase" evidence="12">
    <location>
        <begin position="5"/>
        <end position="267"/>
    </location>
</feature>
<keyword evidence="8 11" id="KW-0479">Metal-binding</keyword>
<keyword evidence="14" id="KW-1185">Reference proteome</keyword>
<keyword evidence="10 11" id="KW-0100">Branched-chain amino acid biosynthesis</keyword>
<reference evidence="13 14" key="1">
    <citation type="submission" date="2022-01" db="EMBL/GenBank/DDBJ databases">
        <title>Dethiosulfovibrio faecalis sp. nov., a novel proteolytic, non-sulfur-reducing bacterium isolated from a marine aquaculture solid waste bioreactor.</title>
        <authorList>
            <person name="Grabowski S."/>
            <person name="Apolinario E."/>
            <person name="Schneider N."/>
            <person name="Marshall C.W."/>
            <person name="Sowers K.R."/>
        </authorList>
    </citation>
    <scope>NUCLEOTIDE SEQUENCE [LARGE SCALE GENOMIC DNA]</scope>
    <source>
        <strain evidence="13 14">DSM 12537</strain>
    </source>
</reference>
<comment type="cofactor">
    <cofactor evidence="11">
        <name>Mn(2+)</name>
        <dbReference type="ChEBI" id="CHEBI:29035"/>
    </cofactor>
</comment>
<evidence type="ECO:0000259" key="12">
    <source>
        <dbReference type="PROSITE" id="PS50991"/>
    </source>
</evidence>
<dbReference type="InterPro" id="IPR002034">
    <property type="entry name" value="AIPM/Hcit_synth_CS"/>
</dbReference>
<dbReference type="NCBIfam" id="TIGR00973">
    <property type="entry name" value="leuA_bact"/>
    <property type="match status" value="1"/>
</dbReference>
<feature type="binding site" evidence="11">
    <location>
        <position position="204"/>
    </location>
    <ligand>
        <name>Mn(2+)</name>
        <dbReference type="ChEBI" id="CHEBI:29035"/>
    </ligand>
</feature>
<evidence type="ECO:0000256" key="11">
    <source>
        <dbReference type="HAMAP-Rule" id="MF_01025"/>
    </source>
</evidence>
<comment type="catalytic activity">
    <reaction evidence="11">
        <text>3-methyl-2-oxobutanoate + acetyl-CoA + H2O = (2S)-2-isopropylmalate + CoA + H(+)</text>
        <dbReference type="Rhea" id="RHEA:21524"/>
        <dbReference type="ChEBI" id="CHEBI:1178"/>
        <dbReference type="ChEBI" id="CHEBI:11851"/>
        <dbReference type="ChEBI" id="CHEBI:15377"/>
        <dbReference type="ChEBI" id="CHEBI:15378"/>
        <dbReference type="ChEBI" id="CHEBI:57287"/>
        <dbReference type="ChEBI" id="CHEBI:57288"/>
        <dbReference type="EC" id="2.3.3.13"/>
    </reaction>
</comment>
<comment type="function">
    <text evidence="11">Catalyzes the condensation of the acetyl group of acetyl-CoA with 3-methyl-2-oxobutanoate (2-ketoisovalerate) to form 3-carboxy-3-hydroxy-4-methylpentanoate (2-isopropylmalate).</text>
</comment>
<evidence type="ECO:0000256" key="10">
    <source>
        <dbReference type="ARBA" id="ARBA00023304"/>
    </source>
</evidence>
<dbReference type="PROSITE" id="PS00815">
    <property type="entry name" value="AIPM_HOMOCIT_SYNTH_1"/>
    <property type="match status" value="1"/>
</dbReference>
<feature type="binding site" evidence="11">
    <location>
        <position position="238"/>
    </location>
    <ligand>
        <name>Mn(2+)</name>
        <dbReference type="ChEBI" id="CHEBI:29035"/>
    </ligand>
</feature>
<dbReference type="NCBIfam" id="NF002086">
    <property type="entry name" value="PRK00915.1-3"/>
    <property type="match status" value="1"/>
</dbReference>
<evidence type="ECO:0000256" key="1">
    <source>
        <dbReference type="ARBA" id="ARBA00004689"/>
    </source>
</evidence>
<dbReference type="InterPro" id="IPR005671">
    <property type="entry name" value="LeuA_bact_synth"/>
</dbReference>
<evidence type="ECO:0000256" key="3">
    <source>
        <dbReference type="ARBA" id="ARBA00012973"/>
    </source>
</evidence>